<dbReference type="NCBIfam" id="TIGR01091">
    <property type="entry name" value="upp"/>
    <property type="match status" value="1"/>
</dbReference>
<evidence type="ECO:0000256" key="3">
    <source>
        <dbReference type="ARBA" id="ARBA00011894"/>
    </source>
</evidence>
<dbReference type="InterPro" id="IPR034332">
    <property type="entry name" value="Upp_B"/>
</dbReference>
<dbReference type="SUPFAM" id="SSF53271">
    <property type="entry name" value="PRTase-like"/>
    <property type="match status" value="1"/>
</dbReference>
<dbReference type="EC" id="2.4.2.9" evidence="3 11"/>
<dbReference type="RefSeq" id="WP_251969177.1">
    <property type="nucleotide sequence ID" value="NZ_AP025730.1"/>
</dbReference>
<dbReference type="Proteomes" id="UP001057498">
    <property type="component" value="Chromosome"/>
</dbReference>
<dbReference type="Pfam" id="PF14681">
    <property type="entry name" value="UPRTase"/>
    <property type="match status" value="1"/>
</dbReference>
<evidence type="ECO:0000259" key="12">
    <source>
        <dbReference type="Pfam" id="PF14681"/>
    </source>
</evidence>
<feature type="binding site" evidence="11">
    <location>
        <position position="77"/>
    </location>
    <ligand>
        <name>5-phospho-alpha-D-ribose 1-diphosphate</name>
        <dbReference type="ChEBI" id="CHEBI:58017"/>
    </ligand>
</feature>
<comment type="cofactor">
    <cofactor evidence="11">
        <name>Mg(2+)</name>
        <dbReference type="ChEBI" id="CHEBI:18420"/>
    </cofactor>
    <text evidence="11">Binds 1 Mg(2+) ion per subunit. The magnesium is bound as Mg-PRPP.</text>
</comment>
<comment type="pathway">
    <text evidence="1 11">Pyrimidine metabolism; UMP biosynthesis via salvage pathway; UMP from uracil: step 1/1.</text>
</comment>
<sequence length="207" mass="22282">MPVLAVPHPLIRHKVGLLREEGSTKKFRELTGEIARLLVYEATADFPLEPATVTGWCGEIPVERIAGRKVTLVPILRAGLGMLDGALDMIPNAKVSVVGVARNHETLQPEPYVDRFVGHLDERTALILDPMLATGGSMIATVDMLKARGCRDIRALVLVAAPEGIAALEKAHPDVRCWTAAIDSHLNADGYILPGLGDAGDRIFGTR</sequence>
<keyword evidence="7 11" id="KW-0547">Nucleotide-binding</keyword>
<organism evidence="13 14">
    <name type="scientific">Sphaerotilus microaerophilus</name>
    <dbReference type="NCBI Taxonomy" id="2914710"/>
    <lineage>
        <taxon>Bacteria</taxon>
        <taxon>Pseudomonadati</taxon>
        <taxon>Pseudomonadota</taxon>
        <taxon>Betaproteobacteria</taxon>
        <taxon>Burkholderiales</taxon>
        <taxon>Sphaerotilaceae</taxon>
        <taxon>Sphaerotilus</taxon>
    </lineage>
</organism>
<evidence type="ECO:0000313" key="13">
    <source>
        <dbReference type="EMBL" id="BDI05829.1"/>
    </source>
</evidence>
<evidence type="ECO:0000256" key="4">
    <source>
        <dbReference type="ARBA" id="ARBA00022533"/>
    </source>
</evidence>
<protein>
    <recommendedName>
        <fullName evidence="3 11">Uracil phosphoribosyltransferase</fullName>
        <ecNumber evidence="3 11">2.4.2.9</ecNumber>
    </recommendedName>
    <alternativeName>
        <fullName evidence="10 11">UMP pyrophosphorylase</fullName>
    </alternativeName>
    <alternativeName>
        <fullName evidence="11">UPRTase</fullName>
    </alternativeName>
</protein>
<dbReference type="Gene3D" id="3.40.50.2020">
    <property type="match status" value="1"/>
</dbReference>
<feature type="binding site" evidence="11">
    <location>
        <position position="192"/>
    </location>
    <ligand>
        <name>uracil</name>
        <dbReference type="ChEBI" id="CHEBI:17568"/>
    </ligand>
</feature>
<evidence type="ECO:0000256" key="9">
    <source>
        <dbReference type="ARBA" id="ARBA00023134"/>
    </source>
</evidence>
<evidence type="ECO:0000256" key="6">
    <source>
        <dbReference type="ARBA" id="ARBA00022679"/>
    </source>
</evidence>
<dbReference type="EMBL" id="AP025730">
    <property type="protein sequence ID" value="BDI05829.1"/>
    <property type="molecule type" value="Genomic_DNA"/>
</dbReference>
<keyword evidence="6 11" id="KW-0808">Transferase</keyword>
<evidence type="ECO:0000256" key="1">
    <source>
        <dbReference type="ARBA" id="ARBA00005180"/>
    </source>
</evidence>
<dbReference type="InterPro" id="IPR005765">
    <property type="entry name" value="UPRT"/>
</dbReference>
<reference evidence="13" key="1">
    <citation type="submission" date="2022-04" db="EMBL/GenBank/DDBJ databases">
        <title>Whole genome sequence of Sphaerotilus sp. FB-5.</title>
        <authorList>
            <person name="Takeda M."/>
            <person name="Narihara S."/>
            <person name="Akimoto M."/>
            <person name="Akimoto R."/>
            <person name="Nishiyashiki S."/>
            <person name="Murakami T."/>
        </authorList>
    </citation>
    <scope>NUCLEOTIDE SEQUENCE</scope>
    <source>
        <strain evidence="13">FB-5</strain>
    </source>
</reference>
<evidence type="ECO:0000313" key="14">
    <source>
        <dbReference type="Proteomes" id="UP001057498"/>
    </source>
</evidence>
<dbReference type="NCBIfam" id="NF001097">
    <property type="entry name" value="PRK00129.1"/>
    <property type="match status" value="1"/>
</dbReference>
<accession>A0ABM7YMZ9</accession>
<dbReference type="InterPro" id="IPR000836">
    <property type="entry name" value="PRTase_dom"/>
</dbReference>
<comment type="catalytic activity">
    <reaction evidence="11">
        <text>UMP + diphosphate = 5-phospho-alpha-D-ribose 1-diphosphate + uracil</text>
        <dbReference type="Rhea" id="RHEA:13017"/>
        <dbReference type="ChEBI" id="CHEBI:17568"/>
        <dbReference type="ChEBI" id="CHEBI:33019"/>
        <dbReference type="ChEBI" id="CHEBI:57865"/>
        <dbReference type="ChEBI" id="CHEBI:58017"/>
        <dbReference type="EC" id="2.4.2.9"/>
    </reaction>
</comment>
<evidence type="ECO:0000256" key="10">
    <source>
        <dbReference type="ARBA" id="ARBA00031082"/>
    </source>
</evidence>
<dbReference type="GO" id="GO:0016757">
    <property type="term" value="F:glycosyltransferase activity"/>
    <property type="evidence" value="ECO:0007669"/>
    <property type="project" value="UniProtKB-KW"/>
</dbReference>
<dbReference type="HAMAP" id="MF_01218_B">
    <property type="entry name" value="Upp_B"/>
    <property type="match status" value="1"/>
</dbReference>
<dbReference type="PANTHER" id="PTHR32315:SF4">
    <property type="entry name" value="URACIL PHOSPHORIBOSYLTRANSFERASE, CHLOROPLASTIC"/>
    <property type="match status" value="1"/>
</dbReference>
<feature type="binding site" evidence="11">
    <location>
        <position position="102"/>
    </location>
    <ligand>
        <name>5-phospho-alpha-D-ribose 1-diphosphate</name>
        <dbReference type="ChEBI" id="CHEBI:58017"/>
    </ligand>
</feature>
<evidence type="ECO:0000256" key="5">
    <source>
        <dbReference type="ARBA" id="ARBA00022676"/>
    </source>
</evidence>
<dbReference type="InterPro" id="IPR029057">
    <property type="entry name" value="PRTase-like"/>
</dbReference>
<evidence type="ECO:0000256" key="2">
    <source>
        <dbReference type="ARBA" id="ARBA00009516"/>
    </source>
</evidence>
<feature type="domain" description="Phosphoribosyltransferase" evidence="12">
    <location>
        <begin position="6"/>
        <end position="206"/>
    </location>
</feature>
<comment type="activity regulation">
    <text evidence="11">Allosterically activated by GTP.</text>
</comment>
<name>A0ABM7YMZ9_9BURK</name>
<comment type="similarity">
    <text evidence="2 11">Belongs to the UPRTase family.</text>
</comment>
<dbReference type="CDD" id="cd06223">
    <property type="entry name" value="PRTases_typeI"/>
    <property type="match status" value="1"/>
</dbReference>
<keyword evidence="4 11" id="KW-0021">Allosteric enzyme</keyword>
<evidence type="ECO:0000256" key="8">
    <source>
        <dbReference type="ARBA" id="ARBA00022842"/>
    </source>
</evidence>
<keyword evidence="8 11" id="KW-0460">Magnesium</keyword>
<keyword evidence="9 11" id="KW-0342">GTP-binding</keyword>
<feature type="binding site" evidence="11">
    <location>
        <begin position="129"/>
        <end position="137"/>
    </location>
    <ligand>
        <name>5-phospho-alpha-D-ribose 1-diphosphate</name>
        <dbReference type="ChEBI" id="CHEBI:58017"/>
    </ligand>
</feature>
<feature type="binding site" evidence="11">
    <location>
        <position position="198"/>
    </location>
    <ligand>
        <name>5-phospho-alpha-D-ribose 1-diphosphate</name>
        <dbReference type="ChEBI" id="CHEBI:58017"/>
    </ligand>
</feature>
<proteinExistence type="inferred from homology"/>
<evidence type="ECO:0000256" key="11">
    <source>
        <dbReference type="HAMAP-Rule" id="MF_01218"/>
    </source>
</evidence>
<keyword evidence="14" id="KW-1185">Reference proteome</keyword>
<gene>
    <name evidence="11 13" type="primary">upp</name>
    <name evidence="13" type="ORF">CATMQ487_27990</name>
</gene>
<dbReference type="InterPro" id="IPR050054">
    <property type="entry name" value="UPRTase/APRTase"/>
</dbReference>
<evidence type="ECO:0000256" key="7">
    <source>
        <dbReference type="ARBA" id="ARBA00022741"/>
    </source>
</evidence>
<dbReference type="PANTHER" id="PTHR32315">
    <property type="entry name" value="ADENINE PHOSPHORIBOSYLTRANSFERASE"/>
    <property type="match status" value="1"/>
</dbReference>
<feature type="binding site" evidence="11">
    <location>
        <begin position="197"/>
        <end position="199"/>
    </location>
    <ligand>
        <name>uracil</name>
        <dbReference type="ChEBI" id="CHEBI:17568"/>
    </ligand>
</feature>
<keyword evidence="5 11" id="KW-0328">Glycosyltransferase</keyword>
<comment type="function">
    <text evidence="11">Catalyzes the conversion of uracil and 5-phospho-alpha-D-ribose 1-diphosphate (PRPP) to UMP and diphosphate.</text>
</comment>